<dbReference type="EMBL" id="JAAABI010000002">
    <property type="protein sequence ID" value="NAY91921.1"/>
    <property type="molecule type" value="Genomic_DNA"/>
</dbReference>
<accession>A0A964TEC4</accession>
<evidence type="ECO:0000313" key="3">
    <source>
        <dbReference type="Proteomes" id="UP000667650"/>
    </source>
</evidence>
<protein>
    <submittedName>
        <fullName evidence="2">Uncharacterized protein</fullName>
    </submittedName>
</protein>
<dbReference type="Proteomes" id="UP000667650">
    <property type="component" value="Unassembled WGS sequence"/>
</dbReference>
<reference evidence="2" key="1">
    <citation type="submission" date="2020-01" db="EMBL/GenBank/DDBJ databases">
        <title>Muricauda ochracea sp. nov., isolated from a tidal flat of Garorim bay in Korea.</title>
        <authorList>
            <person name="Kim D."/>
            <person name="Yoo Y."/>
            <person name="Kim J.-J."/>
        </authorList>
    </citation>
    <scope>NUCLEOTIDE SEQUENCE</scope>
    <source>
        <strain evidence="2">JGD-17</strain>
    </source>
</reference>
<evidence type="ECO:0000256" key="1">
    <source>
        <dbReference type="SAM" id="SignalP"/>
    </source>
</evidence>
<keyword evidence="3" id="KW-1185">Reference proteome</keyword>
<proteinExistence type="predicted"/>
<evidence type="ECO:0000313" key="2">
    <source>
        <dbReference type="EMBL" id="NAY91921.1"/>
    </source>
</evidence>
<feature type="signal peptide" evidence="1">
    <location>
        <begin position="1"/>
        <end position="20"/>
    </location>
</feature>
<feature type="chain" id="PRO_5037569936" evidence="1">
    <location>
        <begin position="21"/>
        <end position="158"/>
    </location>
</feature>
<dbReference type="RefSeq" id="WP_166523316.1">
    <property type="nucleotide sequence ID" value="NZ_JAAABI010000002.1"/>
</dbReference>
<comment type="caution">
    <text evidence="2">The sequence shown here is derived from an EMBL/GenBank/DDBJ whole genome shotgun (WGS) entry which is preliminary data.</text>
</comment>
<gene>
    <name evidence="2" type="ORF">GTQ34_08325</name>
</gene>
<dbReference type="AlphaFoldDB" id="A0A964TEC4"/>
<sequence length="158" mass="17750">MKITPIALVFGLMVCNYSHAQEDTYQDVGFTLIAKGTDSPITDLQIVCYNKFFNKDYLPSAFVEKYNLTDKNLFKKNMLVEIFQSDIGNQGWDTIELVGVKENSKTLVIAYNLINANQENDGEALAPFLIAQIPKSKKEVKFVANGIELGKGKKLYLD</sequence>
<keyword evidence="1" id="KW-0732">Signal</keyword>
<organism evidence="2 3">
    <name type="scientific">Flagellimonas ochracea</name>
    <dbReference type="NCBI Taxonomy" id="2696472"/>
    <lineage>
        <taxon>Bacteria</taxon>
        <taxon>Pseudomonadati</taxon>
        <taxon>Bacteroidota</taxon>
        <taxon>Flavobacteriia</taxon>
        <taxon>Flavobacteriales</taxon>
        <taxon>Flavobacteriaceae</taxon>
        <taxon>Flagellimonas</taxon>
    </lineage>
</organism>
<name>A0A964TEC4_9FLAO</name>